<comment type="subcellular location">
    <subcellularLocation>
        <location evidence="1">Cell inner membrane</location>
        <topology evidence="1">Multi-pass membrane protein</topology>
    </subcellularLocation>
</comment>
<name>A0A6N9SZ37_9HYPH</name>
<feature type="domain" description="Polysaccharide chain length determinant N-terminal" evidence="18">
    <location>
        <begin position="23"/>
        <end position="112"/>
    </location>
</feature>
<dbReference type="Proteomes" id="UP000469011">
    <property type="component" value="Unassembled WGS sequence"/>
</dbReference>
<evidence type="ECO:0000256" key="15">
    <source>
        <dbReference type="ARBA" id="ARBA00051245"/>
    </source>
</evidence>
<dbReference type="Pfam" id="PF13614">
    <property type="entry name" value="AAA_31"/>
    <property type="match status" value="1"/>
</dbReference>
<keyword evidence="14" id="KW-0829">Tyrosine-protein kinase</keyword>
<dbReference type="EC" id="2.7.10.2" evidence="4"/>
<comment type="catalytic activity">
    <reaction evidence="15">
        <text>L-tyrosyl-[protein] + ATP = O-phospho-L-tyrosyl-[protein] + ADP + H(+)</text>
        <dbReference type="Rhea" id="RHEA:10596"/>
        <dbReference type="Rhea" id="RHEA-COMP:10136"/>
        <dbReference type="Rhea" id="RHEA-COMP:20101"/>
        <dbReference type="ChEBI" id="CHEBI:15378"/>
        <dbReference type="ChEBI" id="CHEBI:30616"/>
        <dbReference type="ChEBI" id="CHEBI:46858"/>
        <dbReference type="ChEBI" id="CHEBI:61978"/>
        <dbReference type="ChEBI" id="CHEBI:456216"/>
        <dbReference type="EC" id="2.7.10.2"/>
    </reaction>
</comment>
<evidence type="ECO:0000256" key="4">
    <source>
        <dbReference type="ARBA" id="ARBA00011903"/>
    </source>
</evidence>
<dbReference type="NCBIfam" id="TIGR01005">
    <property type="entry name" value="eps_transp_fam"/>
    <property type="match status" value="1"/>
</dbReference>
<keyword evidence="12 17" id="KW-1133">Transmembrane helix</keyword>
<dbReference type="Pfam" id="PF02706">
    <property type="entry name" value="Wzz"/>
    <property type="match status" value="1"/>
</dbReference>
<comment type="caution">
    <text evidence="20">The sequence shown here is derived from an EMBL/GenBank/DDBJ whole genome shotgun (WGS) entry which is preliminary data.</text>
</comment>
<gene>
    <name evidence="20" type="ORF">GTK09_07960</name>
</gene>
<dbReference type="InterPro" id="IPR050445">
    <property type="entry name" value="Bact_polysacc_biosynth/exp"/>
</dbReference>
<keyword evidence="13 17" id="KW-0472">Membrane</keyword>
<evidence type="ECO:0000256" key="14">
    <source>
        <dbReference type="ARBA" id="ARBA00023137"/>
    </source>
</evidence>
<evidence type="ECO:0000256" key="1">
    <source>
        <dbReference type="ARBA" id="ARBA00004429"/>
    </source>
</evidence>
<dbReference type="PANTHER" id="PTHR32309">
    <property type="entry name" value="TYROSINE-PROTEIN KINASE"/>
    <property type="match status" value="1"/>
</dbReference>
<evidence type="ECO:0000256" key="13">
    <source>
        <dbReference type="ARBA" id="ARBA00023136"/>
    </source>
</evidence>
<feature type="transmembrane region" description="Helical" evidence="17">
    <location>
        <begin position="36"/>
        <end position="61"/>
    </location>
</feature>
<protein>
    <recommendedName>
        <fullName evidence="4">non-specific protein-tyrosine kinase</fullName>
        <ecNumber evidence="4">2.7.10.2</ecNumber>
    </recommendedName>
</protein>
<keyword evidence="11" id="KW-0067">ATP-binding</keyword>
<evidence type="ECO:0000259" key="19">
    <source>
        <dbReference type="Pfam" id="PF13614"/>
    </source>
</evidence>
<dbReference type="RefSeq" id="WP_163462547.1">
    <property type="nucleotide sequence ID" value="NZ_JAAAMG010000005.1"/>
</dbReference>
<keyword evidence="7" id="KW-0808">Transferase</keyword>
<dbReference type="InterPro" id="IPR003856">
    <property type="entry name" value="LPS_length_determ_N"/>
</dbReference>
<organism evidence="20 21">
    <name type="scientific">Jiella pacifica</name>
    <dbReference type="NCBI Taxonomy" id="2696469"/>
    <lineage>
        <taxon>Bacteria</taxon>
        <taxon>Pseudomonadati</taxon>
        <taxon>Pseudomonadota</taxon>
        <taxon>Alphaproteobacteria</taxon>
        <taxon>Hyphomicrobiales</taxon>
        <taxon>Aurantimonadaceae</taxon>
        <taxon>Jiella</taxon>
    </lineage>
</organism>
<evidence type="ECO:0000256" key="5">
    <source>
        <dbReference type="ARBA" id="ARBA00022475"/>
    </source>
</evidence>
<keyword evidence="8 17" id="KW-0812">Transmembrane</keyword>
<dbReference type="GO" id="GO:0005886">
    <property type="term" value="C:plasma membrane"/>
    <property type="evidence" value="ECO:0007669"/>
    <property type="project" value="UniProtKB-SubCell"/>
</dbReference>
<accession>A0A6N9SZ37</accession>
<dbReference type="Gene3D" id="3.40.50.300">
    <property type="entry name" value="P-loop containing nucleotide triphosphate hydrolases"/>
    <property type="match status" value="1"/>
</dbReference>
<keyword evidence="6" id="KW-0997">Cell inner membrane</keyword>
<reference evidence="20 21" key="1">
    <citation type="submission" date="2020-01" db="EMBL/GenBank/DDBJ databases">
        <title>Jiella pacifica sp. nov.</title>
        <authorList>
            <person name="Xue Z."/>
            <person name="Zhu S."/>
            <person name="Chen J."/>
            <person name="Yang J."/>
        </authorList>
    </citation>
    <scope>NUCLEOTIDE SEQUENCE [LARGE SCALE GENOMIC DNA]</scope>
    <source>
        <strain evidence="20 21">40Bstr34</strain>
    </source>
</reference>
<evidence type="ECO:0000256" key="2">
    <source>
        <dbReference type="ARBA" id="ARBA00007316"/>
    </source>
</evidence>
<dbReference type="CDD" id="cd05387">
    <property type="entry name" value="BY-kinase"/>
    <property type="match status" value="1"/>
</dbReference>
<dbReference type="GO" id="GO:0004713">
    <property type="term" value="F:protein tyrosine kinase activity"/>
    <property type="evidence" value="ECO:0007669"/>
    <property type="project" value="TreeGrafter"/>
</dbReference>
<dbReference type="InterPro" id="IPR005700">
    <property type="entry name" value="EPS_ExoP-like"/>
</dbReference>
<evidence type="ECO:0000256" key="7">
    <source>
        <dbReference type="ARBA" id="ARBA00022679"/>
    </source>
</evidence>
<evidence type="ECO:0000259" key="18">
    <source>
        <dbReference type="Pfam" id="PF02706"/>
    </source>
</evidence>
<dbReference type="EMBL" id="JAAAMG010000005">
    <property type="protein sequence ID" value="NDW04363.1"/>
    <property type="molecule type" value="Genomic_DNA"/>
</dbReference>
<evidence type="ECO:0000256" key="11">
    <source>
        <dbReference type="ARBA" id="ARBA00022840"/>
    </source>
</evidence>
<dbReference type="SUPFAM" id="SSF52540">
    <property type="entry name" value="P-loop containing nucleoside triphosphate hydrolases"/>
    <property type="match status" value="1"/>
</dbReference>
<evidence type="ECO:0000256" key="10">
    <source>
        <dbReference type="ARBA" id="ARBA00022777"/>
    </source>
</evidence>
<evidence type="ECO:0000256" key="16">
    <source>
        <dbReference type="SAM" id="MobiDB-lite"/>
    </source>
</evidence>
<feature type="compositionally biased region" description="Low complexity" evidence="16">
    <location>
        <begin position="394"/>
        <end position="403"/>
    </location>
</feature>
<evidence type="ECO:0000256" key="3">
    <source>
        <dbReference type="ARBA" id="ARBA00008883"/>
    </source>
</evidence>
<dbReference type="PANTHER" id="PTHR32309:SF13">
    <property type="entry name" value="FERRIC ENTEROBACTIN TRANSPORT PROTEIN FEPE"/>
    <property type="match status" value="1"/>
</dbReference>
<feature type="region of interest" description="Disordered" evidence="16">
    <location>
        <begin position="394"/>
        <end position="413"/>
    </location>
</feature>
<evidence type="ECO:0000256" key="17">
    <source>
        <dbReference type="SAM" id="Phobius"/>
    </source>
</evidence>
<evidence type="ECO:0000256" key="12">
    <source>
        <dbReference type="ARBA" id="ARBA00022989"/>
    </source>
</evidence>
<feature type="domain" description="AAA" evidence="19">
    <location>
        <begin position="582"/>
        <end position="694"/>
    </location>
</feature>
<evidence type="ECO:0000256" key="9">
    <source>
        <dbReference type="ARBA" id="ARBA00022741"/>
    </source>
</evidence>
<keyword evidence="5" id="KW-1003">Cell membrane</keyword>
<keyword evidence="9" id="KW-0547">Nucleotide-binding</keyword>
<evidence type="ECO:0000256" key="6">
    <source>
        <dbReference type="ARBA" id="ARBA00022519"/>
    </source>
</evidence>
<proteinExistence type="inferred from homology"/>
<sequence>MLQTQRPSIQPDYGPPIAENEGLNLEQLIAAARRRAWLVAVFVLLGVLLGAAYLLTAVPLYTSSTQLLIDTRESRSAQEASVMPDMVFDEAMVESQVEVLRSEKIAEAVVDRLKLLDNGVFNSRHGNLFSIATDNLALLAGKLSDEMSLASGPGEQLIPQEERDAALRRAAVAKLRANLQVGRVNRTHVLDISYTSADSGLSGQIANAYAEAYINDKLDAAYEATRRAGVWLQERIADTEQQANAADIAVQQFRQEHDLMSASGELLSDQQLTGVNGQLIAARAEAGEAEARYSRIRDIIDNRETDAAVSEALASGIISDLRSRYLDASKRYQDIAGRLGPNHAQARKLSGEMHQYERLIFEELKRIAQVYRSNLEVAKNRVAALEEEVRRLAGTTAAATETQTELRERQRQASTYRNLHDTLVARYEETVQRNTFPISEARILSSAAPGDKTHPRASLVLTLAAFAGAAVGGGLGALAEFRDRVFRTGDQVRDELGLEFIGALNVLPSGRAPRQDRRAEPSATAARTARVDARDPVLRQSIDAPLSAFAETLRTTKVACDLVIGNKSPKIVGIVSILPNEGKTTVAKNLASLVASSGAKVLLIDGDLRNPGLTRGAVTGASEGLIDVLRGNRPWRDVLVTEEDSGLQLIPTLPSRSISHTGDLVSSPRMRALLSEAGGHYEYVFVDLPPLGAVVDARAAAHLLDALVFVVEWGKTDRKLVKAALENDPRLHEMCVGILFNKVDVAKMKLYSGYHHFGYYDKAYARYYSS</sequence>
<dbReference type="InterPro" id="IPR027417">
    <property type="entry name" value="P-loop_NTPase"/>
</dbReference>
<comment type="similarity">
    <text evidence="3">Belongs to the etk/wzc family.</text>
</comment>
<keyword evidence="10" id="KW-0418">Kinase</keyword>
<keyword evidence="21" id="KW-1185">Reference proteome</keyword>
<evidence type="ECO:0000313" key="21">
    <source>
        <dbReference type="Proteomes" id="UP000469011"/>
    </source>
</evidence>
<dbReference type="InterPro" id="IPR025669">
    <property type="entry name" value="AAA_dom"/>
</dbReference>
<evidence type="ECO:0000256" key="8">
    <source>
        <dbReference type="ARBA" id="ARBA00022692"/>
    </source>
</evidence>
<feature type="region of interest" description="Disordered" evidence="16">
    <location>
        <begin position="511"/>
        <end position="530"/>
    </location>
</feature>
<dbReference type="InterPro" id="IPR005702">
    <property type="entry name" value="Wzc-like_C"/>
</dbReference>
<comment type="similarity">
    <text evidence="2">Belongs to the CpsD/CapB family.</text>
</comment>
<dbReference type="AlphaFoldDB" id="A0A6N9SZ37"/>
<evidence type="ECO:0000313" key="20">
    <source>
        <dbReference type="EMBL" id="NDW04363.1"/>
    </source>
</evidence>